<evidence type="ECO:0008006" key="3">
    <source>
        <dbReference type="Google" id="ProtNLM"/>
    </source>
</evidence>
<protein>
    <recommendedName>
        <fullName evidence="3">Cytochrome-c domain-containing protein</fullName>
    </recommendedName>
</protein>
<dbReference type="EMBL" id="CP017244">
    <property type="protein sequence ID" value="APO78225.1"/>
    <property type="molecule type" value="Genomic_DNA"/>
</dbReference>
<evidence type="ECO:0000313" key="2">
    <source>
        <dbReference type="Proteomes" id="UP000185109"/>
    </source>
</evidence>
<sequence>MPIQPAPLSCSKPTPLSGVTGFFAADGKTLTSIGIQCAVSHSTVDDAYAPGLGARLDGRPNRDLNIGAIVALAPDLTAFTEMLQISETDDGQIAALQDVVRHYERHLKLGLTDEEKSDLIEYLKSI</sequence>
<dbReference type="GO" id="GO:0020037">
    <property type="term" value="F:heme binding"/>
    <property type="evidence" value="ECO:0007669"/>
    <property type="project" value="InterPro"/>
</dbReference>
<dbReference type="AlphaFoldDB" id="A0A1L5PDL1"/>
<reference evidence="1 2" key="1">
    <citation type="submission" date="2016-09" db="EMBL/GenBank/DDBJ databases">
        <title>The complete genome sequences of Rhizobium gallicum, symbiovars gallicum and phaseoli, symbionts associated to common bean (Phaseolus vulgaris).</title>
        <authorList>
            <person name="Bustos P."/>
            <person name="Santamaria R.I."/>
            <person name="Perez-Carrascal O.M."/>
            <person name="Juarez S."/>
            <person name="Lozano L."/>
            <person name="Martinez-Flores I."/>
            <person name="Martinez-Romero E."/>
            <person name="Cevallos M."/>
            <person name="Romero D."/>
            <person name="Davila G."/>
            <person name="Gonzalez V."/>
        </authorList>
    </citation>
    <scope>NUCLEOTIDE SEQUENCE [LARGE SCALE GENOMIC DNA]</scope>
    <source>
        <strain evidence="1 2">8C-3</strain>
        <plasmid evidence="2">Plasmid prsp8c3c</plasmid>
    </source>
</reference>
<evidence type="ECO:0000313" key="1">
    <source>
        <dbReference type="EMBL" id="APO78225.1"/>
    </source>
</evidence>
<dbReference type="Gene3D" id="1.10.760.10">
    <property type="entry name" value="Cytochrome c-like domain"/>
    <property type="match status" value="1"/>
</dbReference>
<accession>A0A1L5PDL1</accession>
<dbReference type="Proteomes" id="UP000185109">
    <property type="component" value="Plasmid pRsp8C3c"/>
</dbReference>
<dbReference type="GO" id="GO:0009055">
    <property type="term" value="F:electron transfer activity"/>
    <property type="evidence" value="ECO:0007669"/>
    <property type="project" value="InterPro"/>
</dbReference>
<gene>
    <name evidence="1" type="ORF">AM571_PC00487</name>
</gene>
<organism evidence="1 2">
    <name type="scientific">Rhizobium etli 8C-3</name>
    <dbReference type="NCBI Taxonomy" id="538025"/>
    <lineage>
        <taxon>Bacteria</taxon>
        <taxon>Pseudomonadati</taxon>
        <taxon>Pseudomonadota</taxon>
        <taxon>Alphaproteobacteria</taxon>
        <taxon>Hyphomicrobiales</taxon>
        <taxon>Rhizobiaceae</taxon>
        <taxon>Rhizobium/Agrobacterium group</taxon>
        <taxon>Rhizobium</taxon>
    </lineage>
</organism>
<keyword evidence="1" id="KW-0614">Plasmid</keyword>
<name>A0A1L5PDL1_RHIET</name>
<proteinExistence type="predicted"/>
<dbReference type="InterPro" id="IPR036909">
    <property type="entry name" value="Cyt_c-like_dom_sf"/>
</dbReference>
<geneLocation type="plasmid" evidence="2">
    <name>prsp8c3c</name>
</geneLocation>